<feature type="domain" description="Ig-like" evidence="6">
    <location>
        <begin position="296"/>
        <end position="367"/>
    </location>
</feature>
<dbReference type="GO" id="GO:0050839">
    <property type="term" value="F:cell adhesion molecule binding"/>
    <property type="evidence" value="ECO:0007669"/>
    <property type="project" value="TreeGrafter"/>
</dbReference>
<keyword evidence="8" id="KW-1185">Reference proteome</keyword>
<evidence type="ECO:0000256" key="3">
    <source>
        <dbReference type="ARBA" id="ARBA00023157"/>
    </source>
</evidence>
<comment type="caution">
    <text evidence="7">The sequence shown here is derived from an EMBL/GenBank/DDBJ whole genome shotgun (WGS) entry which is preliminary data.</text>
</comment>
<evidence type="ECO:0000259" key="6">
    <source>
        <dbReference type="PROSITE" id="PS50835"/>
    </source>
</evidence>
<dbReference type="InterPro" id="IPR051275">
    <property type="entry name" value="Cell_adhesion_signaling"/>
</dbReference>
<evidence type="ECO:0000256" key="1">
    <source>
        <dbReference type="ARBA" id="ARBA00004479"/>
    </source>
</evidence>
<feature type="domain" description="Ig-like" evidence="6">
    <location>
        <begin position="99"/>
        <end position="198"/>
    </location>
</feature>
<dbReference type="EMBL" id="CAIIXF020000010">
    <property type="protein sequence ID" value="CAH1797647.1"/>
    <property type="molecule type" value="Genomic_DNA"/>
</dbReference>
<dbReference type="InterPro" id="IPR003598">
    <property type="entry name" value="Ig_sub2"/>
</dbReference>
<dbReference type="GO" id="GO:0098609">
    <property type="term" value="P:cell-cell adhesion"/>
    <property type="evidence" value="ECO:0007669"/>
    <property type="project" value="TreeGrafter"/>
</dbReference>
<dbReference type="InterPro" id="IPR007110">
    <property type="entry name" value="Ig-like_dom"/>
</dbReference>
<reference evidence="7" key="1">
    <citation type="submission" date="2022-03" db="EMBL/GenBank/DDBJ databases">
        <authorList>
            <person name="Martin C."/>
        </authorList>
    </citation>
    <scope>NUCLEOTIDE SEQUENCE</scope>
</reference>
<dbReference type="GO" id="GO:0005911">
    <property type="term" value="C:cell-cell junction"/>
    <property type="evidence" value="ECO:0007669"/>
    <property type="project" value="TreeGrafter"/>
</dbReference>
<organism evidence="7 8">
    <name type="scientific">Owenia fusiformis</name>
    <name type="common">Polychaete worm</name>
    <dbReference type="NCBI Taxonomy" id="6347"/>
    <lineage>
        <taxon>Eukaryota</taxon>
        <taxon>Metazoa</taxon>
        <taxon>Spiralia</taxon>
        <taxon>Lophotrochozoa</taxon>
        <taxon>Annelida</taxon>
        <taxon>Polychaeta</taxon>
        <taxon>Sedentaria</taxon>
        <taxon>Canalipalpata</taxon>
        <taxon>Sabellida</taxon>
        <taxon>Oweniida</taxon>
        <taxon>Oweniidae</taxon>
        <taxon>Owenia</taxon>
    </lineage>
</organism>
<dbReference type="Proteomes" id="UP000749559">
    <property type="component" value="Unassembled WGS sequence"/>
</dbReference>
<dbReference type="InterPro" id="IPR003599">
    <property type="entry name" value="Ig_sub"/>
</dbReference>
<evidence type="ECO:0000256" key="4">
    <source>
        <dbReference type="ARBA" id="ARBA00023180"/>
    </source>
</evidence>
<keyword evidence="3" id="KW-1015">Disulfide bond</keyword>
<protein>
    <recommendedName>
        <fullName evidence="6">Ig-like domain-containing protein</fullName>
    </recommendedName>
</protein>
<dbReference type="SMART" id="SM00409">
    <property type="entry name" value="IG"/>
    <property type="match status" value="3"/>
</dbReference>
<dbReference type="SUPFAM" id="SSF48726">
    <property type="entry name" value="Immunoglobulin"/>
    <property type="match status" value="4"/>
</dbReference>
<dbReference type="PANTHER" id="PTHR11640:SF31">
    <property type="entry name" value="IRREGULAR CHIASM C-ROUGHEST PROTEIN-RELATED"/>
    <property type="match status" value="1"/>
</dbReference>
<keyword evidence="2" id="KW-0472">Membrane</keyword>
<evidence type="ECO:0000313" key="8">
    <source>
        <dbReference type="Proteomes" id="UP000749559"/>
    </source>
</evidence>
<dbReference type="PANTHER" id="PTHR11640">
    <property type="entry name" value="NEPHRIN"/>
    <property type="match status" value="1"/>
</dbReference>
<feature type="non-terminal residue" evidence="7">
    <location>
        <position position="1"/>
    </location>
</feature>
<keyword evidence="4" id="KW-0325">Glycoprotein</keyword>
<gene>
    <name evidence="7" type="ORF">OFUS_LOCUS21890</name>
</gene>
<evidence type="ECO:0000256" key="5">
    <source>
        <dbReference type="ARBA" id="ARBA00023319"/>
    </source>
</evidence>
<dbReference type="InterPro" id="IPR036179">
    <property type="entry name" value="Ig-like_dom_sf"/>
</dbReference>
<evidence type="ECO:0000313" key="7">
    <source>
        <dbReference type="EMBL" id="CAH1797647.1"/>
    </source>
</evidence>
<name>A0A8S4PWP0_OWEFU</name>
<dbReference type="SMART" id="SM00408">
    <property type="entry name" value="IGc2"/>
    <property type="match status" value="3"/>
</dbReference>
<dbReference type="GO" id="GO:0005886">
    <property type="term" value="C:plasma membrane"/>
    <property type="evidence" value="ECO:0007669"/>
    <property type="project" value="TreeGrafter"/>
</dbReference>
<dbReference type="Pfam" id="PF13895">
    <property type="entry name" value="Ig_2"/>
    <property type="match status" value="1"/>
</dbReference>
<proteinExistence type="predicted"/>
<sequence>GEDVTLYCELDNLPTHHSVQWYIWRTDITQWLLISRNSTRIIYTPPQHPNYNITGTYNLRITAVVDIDYTKFYCEEARSGNLRSRDFYVRRPVAPDSPPTISSSKDLSNIRSGDTLQLTCSSTGGVEAPTVKWYQGNKEITDTSKVEFQPNSNWATAPSQASKNVLTLQLTPDHNGNTYECRVTNKALTGYQTVRKILNVKYAPQTVTIGPNHSPYNVIKGKNATFTCTSDGNPSPRNYTWKRDNVQMEATAANTWDNTNVQESTDPGTYTCTASNNIGDPKLSTNAVQFDVLYPPTIKNLQDSYIYYENEPPLKITCAAQANPDDITYVWAGGPANSDSKTLTIHNRTEGGYYTCKARNNMQPSVGDSQPGEDTKNIYVNAY</sequence>
<dbReference type="OrthoDB" id="5843397at2759"/>
<keyword evidence="5" id="KW-0393">Immunoglobulin domain</keyword>
<evidence type="ECO:0000256" key="2">
    <source>
        <dbReference type="ARBA" id="ARBA00023136"/>
    </source>
</evidence>
<accession>A0A8S4PWP0</accession>
<comment type="subcellular location">
    <subcellularLocation>
        <location evidence="1">Membrane</location>
        <topology evidence="1">Single-pass type I membrane protein</topology>
    </subcellularLocation>
</comment>
<dbReference type="Gene3D" id="2.60.40.10">
    <property type="entry name" value="Immunoglobulins"/>
    <property type="match status" value="4"/>
</dbReference>
<dbReference type="Pfam" id="PF13927">
    <property type="entry name" value="Ig_3"/>
    <property type="match status" value="1"/>
</dbReference>
<dbReference type="PROSITE" id="PS50835">
    <property type="entry name" value="IG_LIKE"/>
    <property type="match status" value="4"/>
</dbReference>
<feature type="domain" description="Ig-like" evidence="6">
    <location>
        <begin position="204"/>
        <end position="284"/>
    </location>
</feature>
<feature type="non-terminal residue" evidence="7">
    <location>
        <position position="383"/>
    </location>
</feature>
<dbReference type="InterPro" id="IPR013783">
    <property type="entry name" value="Ig-like_fold"/>
</dbReference>
<dbReference type="AlphaFoldDB" id="A0A8S4PWP0"/>
<feature type="domain" description="Ig-like" evidence="6">
    <location>
        <begin position="1"/>
        <end position="74"/>
    </location>
</feature>